<evidence type="ECO:0000313" key="5">
    <source>
        <dbReference type="Proteomes" id="UP000185639"/>
    </source>
</evidence>
<dbReference type="InterPro" id="IPR017871">
    <property type="entry name" value="ABC_transporter-like_CS"/>
</dbReference>
<dbReference type="GO" id="GO:0016887">
    <property type="term" value="F:ATP hydrolysis activity"/>
    <property type="evidence" value="ECO:0007669"/>
    <property type="project" value="InterPro"/>
</dbReference>
<dbReference type="PANTHER" id="PTHR24220:SF690">
    <property type="entry name" value="ABC TRANSPORTER, ATP-BINDING PROTEIN"/>
    <property type="match status" value="1"/>
</dbReference>
<reference evidence="5" key="1">
    <citation type="submission" date="2017-01" db="EMBL/GenBank/DDBJ databases">
        <authorList>
            <person name="Varghese N."/>
            <person name="Submissions S."/>
        </authorList>
    </citation>
    <scope>NUCLEOTIDE SEQUENCE [LARGE SCALE GENOMIC DNA]</scope>
    <source>
        <strain evidence="5">DSM 24913</strain>
    </source>
</reference>
<dbReference type="AlphaFoldDB" id="A0A1N7KZ40"/>
<protein>
    <submittedName>
        <fullName evidence="4">Phosphonate transport system ATP-binding protein</fullName>
    </submittedName>
</protein>
<keyword evidence="1" id="KW-0547">Nucleotide-binding</keyword>
<organism evidence="4 5">
    <name type="scientific">Thalassolituus maritimus</name>
    <dbReference type="NCBI Taxonomy" id="484498"/>
    <lineage>
        <taxon>Bacteria</taxon>
        <taxon>Pseudomonadati</taxon>
        <taxon>Pseudomonadota</taxon>
        <taxon>Gammaproteobacteria</taxon>
        <taxon>Oceanospirillales</taxon>
        <taxon>Oceanospirillaceae</taxon>
        <taxon>Thalassolituus</taxon>
    </lineage>
</organism>
<dbReference type="PROSITE" id="PS00211">
    <property type="entry name" value="ABC_TRANSPORTER_1"/>
    <property type="match status" value="1"/>
</dbReference>
<accession>A0A1N7KZ40</accession>
<dbReference type="InterPro" id="IPR015854">
    <property type="entry name" value="ABC_transpr_LolD-like"/>
</dbReference>
<dbReference type="STRING" id="484498.SAMN05421686_103178"/>
<proteinExistence type="predicted"/>
<dbReference type="SMART" id="SM00382">
    <property type="entry name" value="AAA"/>
    <property type="match status" value="1"/>
</dbReference>
<dbReference type="EMBL" id="FTOH01000003">
    <property type="protein sequence ID" value="SIS66853.1"/>
    <property type="molecule type" value="Genomic_DNA"/>
</dbReference>
<evidence type="ECO:0000313" key="4">
    <source>
        <dbReference type="EMBL" id="SIS66853.1"/>
    </source>
</evidence>
<dbReference type="Proteomes" id="UP000185639">
    <property type="component" value="Unassembled WGS sequence"/>
</dbReference>
<dbReference type="GO" id="GO:0005886">
    <property type="term" value="C:plasma membrane"/>
    <property type="evidence" value="ECO:0007669"/>
    <property type="project" value="TreeGrafter"/>
</dbReference>
<dbReference type="GO" id="GO:0005524">
    <property type="term" value="F:ATP binding"/>
    <property type="evidence" value="ECO:0007669"/>
    <property type="project" value="UniProtKB-KW"/>
</dbReference>
<evidence type="ECO:0000259" key="3">
    <source>
        <dbReference type="PROSITE" id="PS50893"/>
    </source>
</evidence>
<keyword evidence="5" id="KW-1185">Reference proteome</keyword>
<dbReference type="InterPro" id="IPR003593">
    <property type="entry name" value="AAA+_ATPase"/>
</dbReference>
<dbReference type="PANTHER" id="PTHR24220">
    <property type="entry name" value="IMPORT ATP-BINDING PROTEIN"/>
    <property type="match status" value="1"/>
</dbReference>
<dbReference type="RefSeq" id="WP_076514712.1">
    <property type="nucleotide sequence ID" value="NZ_FTOH01000003.1"/>
</dbReference>
<gene>
    <name evidence="4" type="ORF">SAMN05421686_103178</name>
</gene>
<evidence type="ECO:0000256" key="1">
    <source>
        <dbReference type="ARBA" id="ARBA00022741"/>
    </source>
</evidence>
<dbReference type="Pfam" id="PF00005">
    <property type="entry name" value="ABC_tran"/>
    <property type="match status" value="1"/>
</dbReference>
<evidence type="ECO:0000256" key="2">
    <source>
        <dbReference type="ARBA" id="ARBA00022840"/>
    </source>
</evidence>
<dbReference type="Gene3D" id="3.40.50.300">
    <property type="entry name" value="P-loop containing nucleotide triphosphate hydrolases"/>
    <property type="match status" value="1"/>
</dbReference>
<dbReference type="GO" id="GO:0022857">
    <property type="term" value="F:transmembrane transporter activity"/>
    <property type="evidence" value="ECO:0007669"/>
    <property type="project" value="TreeGrafter"/>
</dbReference>
<feature type="domain" description="ABC transporter" evidence="3">
    <location>
        <begin position="7"/>
        <end position="220"/>
    </location>
</feature>
<keyword evidence="2 4" id="KW-0067">ATP-binding</keyword>
<dbReference type="SUPFAM" id="SSF52540">
    <property type="entry name" value="P-loop containing nucleoside triphosphate hydrolases"/>
    <property type="match status" value="1"/>
</dbReference>
<sequence length="222" mass="24531">MPGQAMFQLTGASFGHDDQLVLHDISLEIRDGEKVALVGPSGAGKSTLLSLLWKQQPDAVALCPQESGLVDLLSTYQNIYMGGLSRFSTLYNLINLIRPWAARREEVARVARTLGIEEKLWNSPDQLSGGQRQRVALGRALYRNKSVFMGDEPVSSLDPEQGEQLLIHVLQQHTTAIVAIHSPELAAKHFDRIIALKDGRIFGDWQAAELDLSTLETVYQDA</sequence>
<dbReference type="InterPro" id="IPR027417">
    <property type="entry name" value="P-loop_NTPase"/>
</dbReference>
<dbReference type="PROSITE" id="PS50893">
    <property type="entry name" value="ABC_TRANSPORTER_2"/>
    <property type="match status" value="1"/>
</dbReference>
<name>A0A1N7KZ40_9GAMM</name>
<dbReference type="InterPro" id="IPR003439">
    <property type="entry name" value="ABC_transporter-like_ATP-bd"/>
</dbReference>